<reference evidence="1 2" key="1">
    <citation type="journal article" date="2018" name="Mol. Plant">
        <title>The genome of Artemisia annua provides insight into the evolution of Asteraceae family and artemisinin biosynthesis.</title>
        <authorList>
            <person name="Shen Q."/>
            <person name="Zhang L."/>
            <person name="Liao Z."/>
            <person name="Wang S."/>
            <person name="Yan T."/>
            <person name="Shi P."/>
            <person name="Liu M."/>
            <person name="Fu X."/>
            <person name="Pan Q."/>
            <person name="Wang Y."/>
            <person name="Lv Z."/>
            <person name="Lu X."/>
            <person name="Zhang F."/>
            <person name="Jiang W."/>
            <person name="Ma Y."/>
            <person name="Chen M."/>
            <person name="Hao X."/>
            <person name="Li L."/>
            <person name="Tang Y."/>
            <person name="Lv G."/>
            <person name="Zhou Y."/>
            <person name="Sun X."/>
            <person name="Brodelius P.E."/>
            <person name="Rose J.K.C."/>
            <person name="Tang K."/>
        </authorList>
    </citation>
    <scope>NUCLEOTIDE SEQUENCE [LARGE SCALE GENOMIC DNA]</scope>
    <source>
        <strain evidence="2">cv. Huhao1</strain>
        <tissue evidence="1">Leaf</tissue>
    </source>
</reference>
<organism evidence="1 2">
    <name type="scientific">Artemisia annua</name>
    <name type="common">Sweet wormwood</name>
    <dbReference type="NCBI Taxonomy" id="35608"/>
    <lineage>
        <taxon>Eukaryota</taxon>
        <taxon>Viridiplantae</taxon>
        <taxon>Streptophyta</taxon>
        <taxon>Embryophyta</taxon>
        <taxon>Tracheophyta</taxon>
        <taxon>Spermatophyta</taxon>
        <taxon>Magnoliopsida</taxon>
        <taxon>eudicotyledons</taxon>
        <taxon>Gunneridae</taxon>
        <taxon>Pentapetalae</taxon>
        <taxon>asterids</taxon>
        <taxon>campanulids</taxon>
        <taxon>Asterales</taxon>
        <taxon>Asteraceae</taxon>
        <taxon>Asteroideae</taxon>
        <taxon>Anthemideae</taxon>
        <taxon>Artemisiinae</taxon>
        <taxon>Artemisia</taxon>
    </lineage>
</organism>
<dbReference type="OrthoDB" id="1701699at2759"/>
<keyword evidence="2" id="KW-1185">Reference proteome</keyword>
<protein>
    <submittedName>
        <fullName evidence="1">Uncharacterized protein</fullName>
    </submittedName>
</protein>
<gene>
    <name evidence="1" type="ORF">CTI12_AA371070</name>
</gene>
<evidence type="ECO:0000313" key="1">
    <source>
        <dbReference type="EMBL" id="PWA61663.1"/>
    </source>
</evidence>
<proteinExistence type="predicted"/>
<evidence type="ECO:0000313" key="2">
    <source>
        <dbReference type="Proteomes" id="UP000245207"/>
    </source>
</evidence>
<dbReference type="PANTHER" id="PTHR33070">
    <property type="entry name" value="OS06G0725500 PROTEIN"/>
    <property type="match status" value="1"/>
</dbReference>
<sequence length="148" mass="16871">MGVFSKPTSRKPIRFRSICMPHRSHPSTDRIDKVLNQVKTWESSVSLSNTSAEIIRSYLSEITMLYECFDLVKTSLIKTLLISSCNQTKKWTDELFDISVKFLDICNNAADLLSLTKQHLRDLECVLGEIQGLAWNTSLRDISTSELN</sequence>
<dbReference type="GO" id="GO:0048364">
    <property type="term" value="P:root development"/>
    <property type="evidence" value="ECO:0007669"/>
    <property type="project" value="InterPro"/>
</dbReference>
<dbReference type="Pfam" id="PF03087">
    <property type="entry name" value="BPS1"/>
    <property type="match status" value="1"/>
</dbReference>
<dbReference type="PANTHER" id="PTHR33070:SF109">
    <property type="entry name" value="DOMAIN PROTEIN, PUTATIVE (DUF241)-RELATED"/>
    <property type="match status" value="1"/>
</dbReference>
<dbReference type="AlphaFoldDB" id="A0A2U1MK69"/>
<name>A0A2U1MK69_ARTAN</name>
<accession>A0A2U1MK69</accession>
<dbReference type="GO" id="GO:0048367">
    <property type="term" value="P:shoot system development"/>
    <property type="evidence" value="ECO:0007669"/>
    <property type="project" value="InterPro"/>
</dbReference>
<dbReference type="Proteomes" id="UP000245207">
    <property type="component" value="Unassembled WGS sequence"/>
</dbReference>
<dbReference type="InterPro" id="IPR004320">
    <property type="entry name" value="BPS1_pln"/>
</dbReference>
<comment type="caution">
    <text evidence="1">The sequence shown here is derived from an EMBL/GenBank/DDBJ whole genome shotgun (WGS) entry which is preliminary data.</text>
</comment>
<dbReference type="EMBL" id="PKPP01005050">
    <property type="protein sequence ID" value="PWA61663.1"/>
    <property type="molecule type" value="Genomic_DNA"/>
</dbReference>